<gene>
    <name evidence="1" type="ORF">LCGC14_2722720</name>
</gene>
<comment type="caution">
    <text evidence="1">The sequence shown here is derived from an EMBL/GenBank/DDBJ whole genome shotgun (WGS) entry which is preliminary data.</text>
</comment>
<evidence type="ECO:0000313" key="1">
    <source>
        <dbReference type="EMBL" id="KKK90465.1"/>
    </source>
</evidence>
<reference evidence="1" key="1">
    <citation type="journal article" date="2015" name="Nature">
        <title>Complex archaea that bridge the gap between prokaryotes and eukaryotes.</title>
        <authorList>
            <person name="Spang A."/>
            <person name="Saw J.H."/>
            <person name="Jorgensen S.L."/>
            <person name="Zaremba-Niedzwiedzka K."/>
            <person name="Martijn J."/>
            <person name="Lind A.E."/>
            <person name="van Eijk R."/>
            <person name="Schleper C."/>
            <person name="Guy L."/>
            <person name="Ettema T.J."/>
        </authorList>
    </citation>
    <scope>NUCLEOTIDE SEQUENCE</scope>
</reference>
<evidence type="ECO:0008006" key="2">
    <source>
        <dbReference type="Google" id="ProtNLM"/>
    </source>
</evidence>
<name>A0A0F8ZX61_9ZZZZ</name>
<accession>A0A0F8ZX61</accession>
<sequence>MAFRSDPIPEDPLVVGEILVRRQYIPRPPAVLAVRSAALGVPSSTWKLVWFDGADLVDTAFMHDPVTNSSRLVVVTPGLYDILGWVSWDLYSVGQRAIRIRLNGGSAIRQISENATSAIVGNDMEVSILNYPLDVGDYVELEVWHNIGAGLNINAANFAMRWVAMPT</sequence>
<proteinExistence type="predicted"/>
<protein>
    <recommendedName>
        <fullName evidence="2">C1q domain-containing protein</fullName>
    </recommendedName>
</protein>
<dbReference type="EMBL" id="LAZR01049092">
    <property type="protein sequence ID" value="KKK90465.1"/>
    <property type="molecule type" value="Genomic_DNA"/>
</dbReference>
<organism evidence="1">
    <name type="scientific">marine sediment metagenome</name>
    <dbReference type="NCBI Taxonomy" id="412755"/>
    <lineage>
        <taxon>unclassified sequences</taxon>
        <taxon>metagenomes</taxon>
        <taxon>ecological metagenomes</taxon>
    </lineage>
</organism>
<dbReference type="AlphaFoldDB" id="A0A0F8ZX61"/>